<dbReference type="InterPro" id="IPR006336">
    <property type="entry name" value="GCS2"/>
</dbReference>
<dbReference type="EMBL" id="FOHB01000002">
    <property type="protein sequence ID" value="SES01694.1"/>
    <property type="molecule type" value="Genomic_DNA"/>
</dbReference>
<dbReference type="SUPFAM" id="SSF55931">
    <property type="entry name" value="Glutamine synthetase/guanido kinase"/>
    <property type="match status" value="1"/>
</dbReference>
<sequence>MGEEVTAQSYTREQRQRYREKVRQNLDVFERMLSHSSFEFDRPMTGLEIELNLVDGHYQPKFANAEVLEAIADPDYQTELARYNIELNVPPRPLPGDAALHLEQELRASLNRADEGAARHGAHIVAVGILPTIMPEHFQGEWISANNRYTALNDSIFVARGEDIYLDIEGPTGERVATYCDTIAPESACTSVQLHLQVAPQDFAAHWNAAQALVAPQIALAANSPFFFGQRLHAETRIELFSQATDTRSIELKNQGVRPRVFFGERWITSIFDLFEENVRYFPALLADISDEDPVARLEAGEAPSLAELRLHNGTVYRWNRPIYDIVQDRPHLRVENRVLPAGPTIIDVMANAAFYYGVIRKLASDDRPVWTKMSFGVAEQNFHNAARDGIEATLYWPGYGQVSVDELVLRHLLPLAHEGLKDWGVSDEVRERYLSVIEGRCKTGSNGATWQTQAVERLQQQGLDRQAALSRMLETYHRHMHSNEPVHTWPLPGQPAEL</sequence>
<comment type="catalytic activity">
    <reaction evidence="1">
        <text>L-cysteine + L-glutamate + ATP = gamma-L-glutamyl-L-cysteine + ADP + phosphate + H(+)</text>
        <dbReference type="Rhea" id="RHEA:13285"/>
        <dbReference type="ChEBI" id="CHEBI:15378"/>
        <dbReference type="ChEBI" id="CHEBI:29985"/>
        <dbReference type="ChEBI" id="CHEBI:30616"/>
        <dbReference type="ChEBI" id="CHEBI:35235"/>
        <dbReference type="ChEBI" id="CHEBI:43474"/>
        <dbReference type="ChEBI" id="CHEBI:58173"/>
        <dbReference type="ChEBI" id="CHEBI:456216"/>
        <dbReference type="EC" id="6.3.2.2"/>
    </reaction>
</comment>
<dbReference type="PANTHER" id="PTHR36510">
    <property type="entry name" value="GLUTAMATE--CYSTEINE LIGASE 2-RELATED"/>
    <property type="match status" value="1"/>
</dbReference>
<dbReference type="STRING" id="587636.SAMN05216199_1801"/>
<organism evidence="2 3">
    <name type="scientific">Pedococcus cremeus</name>
    <dbReference type="NCBI Taxonomy" id="587636"/>
    <lineage>
        <taxon>Bacteria</taxon>
        <taxon>Bacillati</taxon>
        <taxon>Actinomycetota</taxon>
        <taxon>Actinomycetes</taxon>
        <taxon>Micrococcales</taxon>
        <taxon>Intrasporangiaceae</taxon>
        <taxon>Pedococcus</taxon>
    </lineage>
</organism>
<name>A0A1H9TXJ0_9MICO</name>
<dbReference type="GO" id="GO:0016879">
    <property type="term" value="F:ligase activity, forming carbon-nitrogen bonds"/>
    <property type="evidence" value="ECO:0007669"/>
    <property type="project" value="TreeGrafter"/>
</dbReference>
<dbReference type="Gene3D" id="3.30.590.20">
    <property type="match status" value="1"/>
</dbReference>
<dbReference type="Pfam" id="PF04107">
    <property type="entry name" value="GCS2"/>
    <property type="match status" value="1"/>
</dbReference>
<reference evidence="3" key="1">
    <citation type="submission" date="2016-10" db="EMBL/GenBank/DDBJ databases">
        <authorList>
            <person name="Varghese N."/>
            <person name="Submissions S."/>
        </authorList>
    </citation>
    <scope>NUCLEOTIDE SEQUENCE [LARGE SCALE GENOMIC DNA]</scope>
    <source>
        <strain evidence="3">CGMCC 1.6963</strain>
    </source>
</reference>
<dbReference type="InterPro" id="IPR016602">
    <property type="entry name" value="UCP012666"/>
</dbReference>
<protein>
    <submittedName>
        <fullName evidence="2">Gamma-glutamyl:cysteine ligase YbdK, ATP-grasp superfamily</fullName>
    </submittedName>
</protein>
<dbReference type="Proteomes" id="UP000199019">
    <property type="component" value="Unassembled WGS sequence"/>
</dbReference>
<dbReference type="InterPro" id="IPR014746">
    <property type="entry name" value="Gln_synth/guanido_kin_cat_dom"/>
</dbReference>
<keyword evidence="2" id="KW-0436">Ligase</keyword>
<evidence type="ECO:0000313" key="2">
    <source>
        <dbReference type="EMBL" id="SES01694.1"/>
    </source>
</evidence>
<dbReference type="OrthoDB" id="240589at2"/>
<dbReference type="RefSeq" id="WP_091757284.1">
    <property type="nucleotide sequence ID" value="NZ_FOHB01000002.1"/>
</dbReference>
<dbReference type="InterPro" id="IPR050141">
    <property type="entry name" value="GCL_type2/YbdK_subfam"/>
</dbReference>
<gene>
    <name evidence="2" type="ORF">SAMN05216199_1801</name>
</gene>
<dbReference type="PANTHER" id="PTHR36510:SF3">
    <property type="entry name" value="CONSERVED PROTEIN"/>
    <property type="match status" value="1"/>
</dbReference>
<keyword evidence="3" id="KW-1185">Reference proteome</keyword>
<evidence type="ECO:0000313" key="3">
    <source>
        <dbReference type="Proteomes" id="UP000199019"/>
    </source>
</evidence>
<dbReference type="AlphaFoldDB" id="A0A1H9TXJ0"/>
<dbReference type="PIRSF" id="PIRSF012666">
    <property type="entry name" value="UCP012666"/>
    <property type="match status" value="1"/>
</dbReference>
<accession>A0A1H9TXJ0</accession>
<evidence type="ECO:0000256" key="1">
    <source>
        <dbReference type="ARBA" id="ARBA00048819"/>
    </source>
</evidence>
<proteinExistence type="predicted"/>